<dbReference type="InterPro" id="IPR017290">
    <property type="entry name" value="RNase_H_bac"/>
</dbReference>
<name>A0ABX2D4R9_9CYAN</name>
<dbReference type="PIRSF" id="PIRSF037839">
    <property type="entry name" value="Ribonuclease_H"/>
    <property type="match status" value="1"/>
</dbReference>
<dbReference type="InterPro" id="IPR037056">
    <property type="entry name" value="RNase_H1_N_sf"/>
</dbReference>
<evidence type="ECO:0000256" key="7">
    <source>
        <dbReference type="ARBA" id="ARBA00022801"/>
    </source>
</evidence>
<keyword evidence="4 8" id="KW-0540">Nuclease</keyword>
<evidence type="ECO:0000256" key="4">
    <source>
        <dbReference type="ARBA" id="ARBA00022722"/>
    </source>
</evidence>
<evidence type="ECO:0000256" key="5">
    <source>
        <dbReference type="ARBA" id="ARBA00022723"/>
    </source>
</evidence>
<evidence type="ECO:0000259" key="9">
    <source>
        <dbReference type="PROSITE" id="PS50879"/>
    </source>
</evidence>
<comment type="catalytic activity">
    <reaction evidence="1 8">
        <text>Endonucleolytic cleavage to 5'-phosphomonoester.</text>
        <dbReference type="EC" id="3.1.26.4"/>
    </reaction>
</comment>
<dbReference type="EMBL" id="SRRZ01000102">
    <property type="protein sequence ID" value="NQE36885.1"/>
    <property type="molecule type" value="Genomic_DNA"/>
</dbReference>
<comment type="function">
    <text evidence="8">Endonuclease that specifically degrades the RNA of RNA-DNA hybrids.</text>
</comment>
<dbReference type="Gene3D" id="3.40.970.10">
    <property type="entry name" value="Ribonuclease H1, N-terminal domain"/>
    <property type="match status" value="1"/>
</dbReference>
<dbReference type="Pfam" id="PF00075">
    <property type="entry name" value="RNase_H"/>
    <property type="match status" value="1"/>
</dbReference>
<evidence type="ECO:0000256" key="1">
    <source>
        <dbReference type="ARBA" id="ARBA00000077"/>
    </source>
</evidence>
<evidence type="ECO:0000256" key="2">
    <source>
        <dbReference type="ARBA" id="ARBA00005300"/>
    </source>
</evidence>
<feature type="domain" description="RNase H type-1" evidence="9">
    <location>
        <begin position="79"/>
        <end position="213"/>
    </location>
</feature>
<accession>A0ABX2D4R9</accession>
<dbReference type="PANTHER" id="PTHR10642:SF26">
    <property type="entry name" value="RIBONUCLEASE H1"/>
    <property type="match status" value="1"/>
</dbReference>
<dbReference type="GO" id="GO:0004523">
    <property type="term" value="F:RNA-DNA hybrid ribonuclease activity"/>
    <property type="evidence" value="ECO:0007669"/>
    <property type="project" value="UniProtKB-EC"/>
</dbReference>
<dbReference type="InterPro" id="IPR012337">
    <property type="entry name" value="RNaseH-like_sf"/>
</dbReference>
<comment type="subcellular location">
    <subcellularLocation>
        <location evidence="8">Cytoplasm</location>
    </subcellularLocation>
</comment>
<dbReference type="Proteomes" id="UP000702425">
    <property type="component" value="Unassembled WGS sequence"/>
</dbReference>
<evidence type="ECO:0000256" key="3">
    <source>
        <dbReference type="ARBA" id="ARBA00012180"/>
    </source>
</evidence>
<proteinExistence type="inferred from homology"/>
<dbReference type="CDD" id="cd13935">
    <property type="entry name" value="RNase_H_bacteria_like"/>
    <property type="match status" value="1"/>
</dbReference>
<keyword evidence="5 8" id="KW-0479">Metal-binding</keyword>
<keyword evidence="7 8" id="KW-0378">Hydrolase</keyword>
<evidence type="ECO:0000313" key="10">
    <source>
        <dbReference type="EMBL" id="NQE36885.1"/>
    </source>
</evidence>
<reference evidence="10 11" key="1">
    <citation type="journal article" date="2020" name="Sci. Rep.">
        <title>A novel cyanobacterial geosmin producer, revising GeoA distribution and dispersion patterns in Bacteria.</title>
        <authorList>
            <person name="Churro C."/>
            <person name="Semedo-Aguiar A.P."/>
            <person name="Silva A.D."/>
            <person name="Pereira-Leal J.B."/>
            <person name="Leite R.B."/>
        </authorList>
    </citation>
    <scope>NUCLEOTIDE SEQUENCE [LARGE SCALE GENOMIC DNA]</scope>
    <source>
        <strain evidence="10 11">IPMA8</strain>
    </source>
</reference>
<dbReference type="SUPFAM" id="SSF53098">
    <property type="entry name" value="Ribonuclease H-like"/>
    <property type="match status" value="1"/>
</dbReference>
<keyword evidence="11" id="KW-1185">Reference proteome</keyword>
<dbReference type="SUPFAM" id="SSF55658">
    <property type="entry name" value="L9 N-domain-like"/>
    <property type="match status" value="1"/>
</dbReference>
<evidence type="ECO:0000313" key="11">
    <source>
        <dbReference type="Proteomes" id="UP000702425"/>
    </source>
</evidence>
<dbReference type="RefSeq" id="WP_172190743.1">
    <property type="nucleotide sequence ID" value="NZ_CAWPPK010000005.1"/>
</dbReference>
<keyword evidence="6 8" id="KW-0255">Endonuclease</keyword>
<dbReference type="InterPro" id="IPR002156">
    <property type="entry name" value="RNaseH_domain"/>
</dbReference>
<organism evidence="10 11">
    <name type="scientific">Microcoleus asticus IPMA8</name>
    <dbReference type="NCBI Taxonomy" id="2563858"/>
    <lineage>
        <taxon>Bacteria</taxon>
        <taxon>Bacillati</taxon>
        <taxon>Cyanobacteriota</taxon>
        <taxon>Cyanophyceae</taxon>
        <taxon>Oscillatoriophycideae</taxon>
        <taxon>Oscillatoriales</taxon>
        <taxon>Microcoleaceae</taxon>
        <taxon>Microcoleus</taxon>
        <taxon>Microcoleus asticus</taxon>
    </lineage>
</organism>
<dbReference type="InterPro" id="IPR050092">
    <property type="entry name" value="RNase_H"/>
</dbReference>
<comment type="caution">
    <text evidence="10">The sequence shown here is derived from an EMBL/GenBank/DDBJ whole genome shotgun (WGS) entry which is preliminary data.</text>
</comment>
<dbReference type="PROSITE" id="PS50879">
    <property type="entry name" value="RNASE_H_1"/>
    <property type="match status" value="1"/>
</dbReference>
<dbReference type="PANTHER" id="PTHR10642">
    <property type="entry name" value="RIBONUCLEASE H1"/>
    <property type="match status" value="1"/>
</dbReference>
<dbReference type="InterPro" id="IPR011320">
    <property type="entry name" value="RNase_H1_N"/>
</dbReference>
<protein>
    <recommendedName>
        <fullName evidence="3 8">Ribonuclease H</fullName>
        <ecNumber evidence="3 8">3.1.26.4</ecNumber>
    </recommendedName>
</protein>
<sequence length="213" mass="23999">MVSQKYYAVFKGRKTGIFSSWQECEEQITGFSGALYKSFKTQGEAEAALELAKQTSIFPQQPEKRKRQSVKPNAISTDEIIMDSVCVDASCLGNPGSVEYKGVHTTTREVIFHKRPIPNGTNNLGEFLAIVHALAHLKDEGKDIPIYSDSETAILWVRNKKVRTKLKRNESSEEIFNLVERALAWLESNDYANPILKWNTGSWGEIPADFGRK</sequence>
<dbReference type="EC" id="3.1.26.4" evidence="3 8"/>
<dbReference type="InterPro" id="IPR036397">
    <property type="entry name" value="RNaseH_sf"/>
</dbReference>
<evidence type="ECO:0000256" key="8">
    <source>
        <dbReference type="PIRNR" id="PIRNR037839"/>
    </source>
</evidence>
<dbReference type="Gene3D" id="3.30.420.10">
    <property type="entry name" value="Ribonuclease H-like superfamily/Ribonuclease H"/>
    <property type="match status" value="1"/>
</dbReference>
<dbReference type="InterPro" id="IPR009027">
    <property type="entry name" value="Ribosomal_bL9/RNase_H1_N"/>
</dbReference>
<keyword evidence="8" id="KW-0460">Magnesium</keyword>
<keyword evidence="8" id="KW-0963">Cytoplasm</keyword>
<evidence type="ECO:0000256" key="6">
    <source>
        <dbReference type="ARBA" id="ARBA00022759"/>
    </source>
</evidence>
<comment type="similarity">
    <text evidence="2 8">Belongs to the RNase H family.</text>
</comment>
<gene>
    <name evidence="10" type="primary">rnhA_2</name>
    <name evidence="10" type="ORF">E5S67_04651</name>
</gene>
<dbReference type="Pfam" id="PF01693">
    <property type="entry name" value="Cauli_VI"/>
    <property type="match status" value="1"/>
</dbReference>